<proteinExistence type="predicted"/>
<organism evidence="3 4">
    <name type="scientific">Conyzicola nivalis</name>
    <dbReference type="NCBI Taxonomy" id="1477021"/>
    <lineage>
        <taxon>Bacteria</taxon>
        <taxon>Bacillati</taxon>
        <taxon>Actinomycetota</taxon>
        <taxon>Actinomycetes</taxon>
        <taxon>Micrococcales</taxon>
        <taxon>Microbacteriaceae</taxon>
        <taxon>Conyzicola</taxon>
    </lineage>
</organism>
<keyword evidence="4" id="KW-1185">Reference proteome</keyword>
<comment type="caution">
    <text evidence="3">The sequence shown here is derived from an EMBL/GenBank/DDBJ whole genome shotgun (WGS) entry which is preliminary data.</text>
</comment>
<evidence type="ECO:0000259" key="2">
    <source>
        <dbReference type="Pfam" id="PF25362"/>
    </source>
</evidence>
<reference evidence="3" key="2">
    <citation type="submission" date="2020-09" db="EMBL/GenBank/DDBJ databases">
        <authorList>
            <person name="Sun Q."/>
            <person name="Zhou Y."/>
        </authorList>
    </citation>
    <scope>NUCLEOTIDE SEQUENCE</scope>
    <source>
        <strain evidence="3">CGMCC 1.12813</strain>
    </source>
</reference>
<evidence type="ECO:0000313" key="3">
    <source>
        <dbReference type="EMBL" id="GGA96463.1"/>
    </source>
</evidence>
<dbReference type="Proteomes" id="UP000606922">
    <property type="component" value="Unassembled WGS sequence"/>
</dbReference>
<gene>
    <name evidence="3" type="ORF">GCM10010979_08630</name>
</gene>
<dbReference type="Pfam" id="PF25362">
    <property type="entry name" value="bPH_11"/>
    <property type="match status" value="1"/>
</dbReference>
<feature type="domain" description="PH" evidence="2">
    <location>
        <begin position="39"/>
        <end position="149"/>
    </location>
</feature>
<protein>
    <submittedName>
        <fullName evidence="3">Transporter</fullName>
    </submittedName>
</protein>
<evidence type="ECO:0000256" key="1">
    <source>
        <dbReference type="SAM" id="Phobius"/>
    </source>
</evidence>
<feature type="transmembrane region" description="Helical" evidence="1">
    <location>
        <begin position="6"/>
        <end position="26"/>
    </location>
</feature>
<dbReference type="AlphaFoldDB" id="A0A916SGL0"/>
<dbReference type="InterPro" id="IPR057446">
    <property type="entry name" value="PH_bac"/>
</dbReference>
<sequence length="166" mass="17914">MDRFGLAAIVLGALVVFLALIALGWYSRKRRQRGIAAPQQPPAHLGAVFGEFPGFYVATTLANDRFNRVAVHGLGFRAKSTVVVAEAGIVVPIAGQPDIFIPRGDIALVDRATWTIDRVVETDGLTMIAWALADTEVESYFRAENSEAFLAAAKSLALSPTERDSK</sequence>
<accession>A0A916SGL0</accession>
<keyword evidence="1" id="KW-0472">Membrane</keyword>
<evidence type="ECO:0000313" key="4">
    <source>
        <dbReference type="Proteomes" id="UP000606922"/>
    </source>
</evidence>
<name>A0A916SGL0_9MICO</name>
<dbReference type="RefSeq" id="WP_188509450.1">
    <property type="nucleotide sequence ID" value="NZ_BMGB01000001.1"/>
</dbReference>
<keyword evidence="1" id="KW-0812">Transmembrane</keyword>
<reference evidence="3" key="1">
    <citation type="journal article" date="2014" name="Int. J. Syst. Evol. Microbiol.">
        <title>Complete genome sequence of Corynebacterium casei LMG S-19264T (=DSM 44701T), isolated from a smear-ripened cheese.</title>
        <authorList>
            <consortium name="US DOE Joint Genome Institute (JGI-PGF)"/>
            <person name="Walter F."/>
            <person name="Albersmeier A."/>
            <person name="Kalinowski J."/>
            <person name="Ruckert C."/>
        </authorList>
    </citation>
    <scope>NUCLEOTIDE SEQUENCE</scope>
    <source>
        <strain evidence="3">CGMCC 1.12813</strain>
    </source>
</reference>
<keyword evidence="1" id="KW-1133">Transmembrane helix</keyword>
<dbReference type="EMBL" id="BMGB01000001">
    <property type="protein sequence ID" value="GGA96463.1"/>
    <property type="molecule type" value="Genomic_DNA"/>
</dbReference>